<sequence length="140" mass="14735">MSASSAGIRAVIAHPIHRDAATVLESLGGDAADFAARQFKPKTVSGVDLIITMTTAHRDAALEIVPQKLHRTFTLSEAAQLASVHGAKSVVDLPALRPKLTPQELFDIPDPIGQDPEVFAAVGTQIAALLPPILELCRAS</sequence>
<dbReference type="Proteomes" id="UP000467327">
    <property type="component" value="Chromosome"/>
</dbReference>
<proteinExistence type="predicted"/>
<dbReference type="InterPro" id="IPR036196">
    <property type="entry name" value="Ptyr_pPase_sf"/>
</dbReference>
<accession>A0AAD1HQG2</accession>
<dbReference type="Gene3D" id="3.40.50.2300">
    <property type="match status" value="1"/>
</dbReference>
<dbReference type="EMBL" id="AP022561">
    <property type="protein sequence ID" value="BBX09853.1"/>
    <property type="molecule type" value="Genomic_DNA"/>
</dbReference>
<dbReference type="SUPFAM" id="SSF52788">
    <property type="entry name" value="Phosphotyrosine protein phosphatases I"/>
    <property type="match status" value="1"/>
</dbReference>
<gene>
    <name evidence="2" type="ORF">MAIC_46560</name>
</gene>
<name>A0AAD1HQG2_9MYCO</name>
<feature type="domain" description="Phosphotyrosine protein phosphatase I" evidence="1">
    <location>
        <begin position="1"/>
        <end position="136"/>
    </location>
</feature>
<organism evidence="2 3">
    <name type="scientific">Mycolicibacterium aichiense</name>
    <dbReference type="NCBI Taxonomy" id="1799"/>
    <lineage>
        <taxon>Bacteria</taxon>
        <taxon>Bacillati</taxon>
        <taxon>Actinomycetota</taxon>
        <taxon>Actinomycetes</taxon>
        <taxon>Mycobacteriales</taxon>
        <taxon>Mycobacteriaceae</taxon>
        <taxon>Mycolicibacterium</taxon>
    </lineage>
</organism>
<dbReference type="InterPro" id="IPR023485">
    <property type="entry name" value="Ptyr_pPase"/>
</dbReference>
<evidence type="ECO:0000313" key="2">
    <source>
        <dbReference type="EMBL" id="BBX09853.1"/>
    </source>
</evidence>
<dbReference type="Pfam" id="PF01451">
    <property type="entry name" value="LMWPc"/>
    <property type="match status" value="1"/>
</dbReference>
<reference evidence="2 3" key="1">
    <citation type="journal article" date="2019" name="Emerg. Microbes Infect.">
        <title>Comprehensive subspecies identification of 175 nontuberculous mycobacteria species based on 7547 genomic profiles.</title>
        <authorList>
            <person name="Matsumoto Y."/>
            <person name="Kinjo T."/>
            <person name="Motooka D."/>
            <person name="Nabeya D."/>
            <person name="Jung N."/>
            <person name="Uechi K."/>
            <person name="Horii T."/>
            <person name="Iida T."/>
            <person name="Fujita J."/>
            <person name="Nakamura S."/>
        </authorList>
    </citation>
    <scope>NUCLEOTIDE SEQUENCE [LARGE SCALE GENOMIC DNA]</scope>
    <source>
        <strain evidence="2 3">JCM 6376</strain>
    </source>
</reference>
<dbReference type="KEGG" id="maic:MAIC_46560"/>
<evidence type="ECO:0000259" key="1">
    <source>
        <dbReference type="SMART" id="SM00226"/>
    </source>
</evidence>
<evidence type="ECO:0000313" key="3">
    <source>
        <dbReference type="Proteomes" id="UP000467327"/>
    </source>
</evidence>
<protein>
    <recommendedName>
        <fullName evidence="1">Phosphotyrosine protein phosphatase I domain-containing protein</fullName>
    </recommendedName>
</protein>
<dbReference type="SMART" id="SM00226">
    <property type="entry name" value="LMWPc"/>
    <property type="match status" value="1"/>
</dbReference>
<dbReference type="AlphaFoldDB" id="A0AAD1HQG2"/>
<keyword evidence="3" id="KW-1185">Reference proteome</keyword>